<dbReference type="InterPro" id="IPR006420">
    <property type="entry name" value="NadN"/>
</dbReference>
<evidence type="ECO:0000256" key="1">
    <source>
        <dbReference type="ARBA" id="ARBA00022723"/>
    </source>
</evidence>
<keyword evidence="4 5" id="KW-0378">Hydrolase</keyword>
<dbReference type="GO" id="GO:0008768">
    <property type="term" value="F:UDP-sugar diphosphatase activity"/>
    <property type="evidence" value="ECO:0007669"/>
    <property type="project" value="TreeGrafter"/>
</dbReference>
<dbReference type="InterPro" id="IPR036907">
    <property type="entry name" value="5'-Nucleotdase_C_sf"/>
</dbReference>
<dbReference type="InterPro" id="IPR004843">
    <property type="entry name" value="Calcineurin-like_PHP"/>
</dbReference>
<evidence type="ECO:0000256" key="2">
    <source>
        <dbReference type="ARBA" id="ARBA00022729"/>
    </source>
</evidence>
<keyword evidence="2" id="KW-0732">Signal</keyword>
<dbReference type="GO" id="GO:0046872">
    <property type="term" value="F:metal ion binding"/>
    <property type="evidence" value="ECO:0007669"/>
    <property type="project" value="UniProtKB-KW"/>
</dbReference>
<dbReference type="PANTHER" id="PTHR11575">
    <property type="entry name" value="5'-NUCLEOTIDASE-RELATED"/>
    <property type="match status" value="1"/>
</dbReference>
<evidence type="ECO:0000256" key="5">
    <source>
        <dbReference type="RuleBase" id="RU362119"/>
    </source>
</evidence>
<dbReference type="EMBL" id="FAXN01000070">
    <property type="protein sequence ID" value="CUV66243.1"/>
    <property type="molecule type" value="Genomic_DNA"/>
</dbReference>
<evidence type="ECO:0000259" key="7">
    <source>
        <dbReference type="Pfam" id="PF02872"/>
    </source>
</evidence>
<feature type="domain" description="5'-Nucleotidase C-terminal" evidence="7">
    <location>
        <begin position="388"/>
        <end position="530"/>
    </location>
</feature>
<keyword evidence="1" id="KW-0479">Metal-binding</keyword>
<dbReference type="PANTHER" id="PTHR11575:SF24">
    <property type="entry name" value="5'-NUCLEOTIDASE"/>
    <property type="match status" value="1"/>
</dbReference>
<dbReference type="Gene3D" id="3.90.780.10">
    <property type="entry name" value="5'-Nucleotidase, C-terminal domain"/>
    <property type="match status" value="1"/>
</dbReference>
<proteinExistence type="inferred from homology"/>
<dbReference type="Pfam" id="PF02872">
    <property type="entry name" value="5_nucleotid_C"/>
    <property type="match status" value="1"/>
</dbReference>
<dbReference type="GO" id="GO:0030288">
    <property type="term" value="C:outer membrane-bounded periplasmic space"/>
    <property type="evidence" value="ECO:0007669"/>
    <property type="project" value="TreeGrafter"/>
</dbReference>
<keyword evidence="3 5" id="KW-0547">Nucleotide-binding</keyword>
<dbReference type="InterPro" id="IPR029052">
    <property type="entry name" value="Metallo-depent_PP-like"/>
</dbReference>
<dbReference type="PROSITE" id="PS51257">
    <property type="entry name" value="PROKAR_LIPOPROTEIN"/>
    <property type="match status" value="1"/>
</dbReference>
<comment type="similarity">
    <text evidence="5">Belongs to the 5'-nucleotidase family.</text>
</comment>
<dbReference type="GO" id="GO:0008253">
    <property type="term" value="F:5'-nucleotidase activity"/>
    <property type="evidence" value="ECO:0007669"/>
    <property type="project" value="UniProtKB-EC"/>
</dbReference>
<gene>
    <name evidence="8" type="primary">nadN</name>
    <name evidence="8" type="ORF">BN3087_670004</name>
</gene>
<dbReference type="Gene3D" id="3.60.21.10">
    <property type="match status" value="1"/>
</dbReference>
<dbReference type="SUPFAM" id="SSF56300">
    <property type="entry name" value="Metallo-dependent phosphatases"/>
    <property type="match status" value="1"/>
</dbReference>
<evidence type="ECO:0000256" key="4">
    <source>
        <dbReference type="ARBA" id="ARBA00022801"/>
    </source>
</evidence>
<name>A0A0S4XPL6_9BACT</name>
<dbReference type="InterPro" id="IPR008334">
    <property type="entry name" value="5'-Nucleotdase_C"/>
</dbReference>
<dbReference type="Pfam" id="PF00149">
    <property type="entry name" value="Metallophos"/>
    <property type="match status" value="1"/>
</dbReference>
<dbReference type="CDD" id="cd07409">
    <property type="entry name" value="MPP_CD73_N"/>
    <property type="match status" value="1"/>
</dbReference>
<reference evidence="8" key="1">
    <citation type="submission" date="2015-11" db="EMBL/GenBank/DDBJ databases">
        <authorList>
            <person name="Zhang Y."/>
            <person name="Guo Z."/>
        </authorList>
    </citation>
    <scope>NUCLEOTIDE SEQUENCE</scope>
    <source>
        <strain evidence="8">BN30871</strain>
    </source>
</reference>
<organism evidence="8">
    <name type="scientific">Sulfurovum sp. enrichment culture clone C5</name>
    <dbReference type="NCBI Taxonomy" id="497650"/>
    <lineage>
        <taxon>Bacteria</taxon>
        <taxon>Pseudomonadati</taxon>
        <taxon>Campylobacterota</taxon>
        <taxon>Epsilonproteobacteria</taxon>
        <taxon>Campylobacterales</taxon>
        <taxon>Sulfurovaceae</taxon>
        <taxon>Sulfurovum</taxon>
        <taxon>environmental samples</taxon>
    </lineage>
</organism>
<dbReference type="PRINTS" id="PR01607">
    <property type="entry name" value="APYRASEFAMLY"/>
</dbReference>
<evidence type="ECO:0000259" key="6">
    <source>
        <dbReference type="Pfam" id="PF00149"/>
    </source>
</evidence>
<feature type="domain" description="Calcineurin-like phosphoesterase" evidence="6">
    <location>
        <begin position="34"/>
        <end position="249"/>
    </location>
</feature>
<accession>A0A0S4XPL6</accession>
<protein>
    <submittedName>
        <fullName evidence="8">NAD pyrophosphatase/5'-nucleotidase NadN</fullName>
        <ecNumber evidence="8">3.1.3.5</ecNumber>
    </submittedName>
</protein>
<evidence type="ECO:0000313" key="8">
    <source>
        <dbReference type="EMBL" id="CUV66243.1"/>
    </source>
</evidence>
<dbReference type="GO" id="GO:0009166">
    <property type="term" value="P:nucleotide catabolic process"/>
    <property type="evidence" value="ECO:0007669"/>
    <property type="project" value="InterPro"/>
</dbReference>
<sequence length="570" mass="63942">MVKFVSKISLVVFIAIFSGCSTKDISQSKPFKTTIIHINDHHSHIDSEKIALTIDNEAIEADIGGFARVVTRINQLQKTKTNSITLHAGDALQGTMYYTVFKGEVDAKLMNLVKWDAFELGNHEFDDGDEELNKFLKELNTTILASNVIANKNSPLYDRVKPYKIIEREDQKIAIIGVDVAFKTKYSSRPSKNLEFLDEIESVNKYVKELKSQGINKVILLSHFGLENDLKLASQIEGVDIIIGGDSHSLMGDYDMIGLKSVAKDYPIITKSKDGKRVCIVQAWEYSHAVGALNVKFDEFGDVKECSGYASLLFDLNTKNKKLLNAVRLYPQLDIVKEDEKALEIIKSYKSQLDKKQKEIVGFNKKYIGHNRIPFDKSDGVSSLEYGSEIAPLIAKAFYLKSKTASFAIQNAGGVRSGLNSGNITIEDVYKLLPFSNTLIEFKMSGKDVKELLEDAFSSTFDKSSSGAFAYGYGIRYDVDSKQSKGNRVSNIEVLNKTTNKFEPIDFDKQYIVVTNSYIADGKDGYEKFATIKDKTDTYYDYAMSFVDLVKTQPNIAPVEKVYHPIKSFK</sequence>
<dbReference type="AlphaFoldDB" id="A0A0S4XPL6"/>
<dbReference type="GO" id="GO:0000166">
    <property type="term" value="F:nucleotide binding"/>
    <property type="evidence" value="ECO:0007669"/>
    <property type="project" value="UniProtKB-KW"/>
</dbReference>
<dbReference type="EC" id="3.1.3.5" evidence="8"/>
<dbReference type="FunFam" id="3.60.21.10:FF:000020">
    <property type="entry name" value="NT5E isoform 4"/>
    <property type="match status" value="1"/>
</dbReference>
<evidence type="ECO:0000256" key="3">
    <source>
        <dbReference type="ARBA" id="ARBA00022741"/>
    </source>
</evidence>
<dbReference type="NCBIfam" id="TIGR01530">
    <property type="entry name" value="nadN"/>
    <property type="match status" value="1"/>
</dbReference>
<dbReference type="SUPFAM" id="SSF55816">
    <property type="entry name" value="5'-nucleotidase (syn. UDP-sugar hydrolase), C-terminal domain"/>
    <property type="match status" value="1"/>
</dbReference>
<dbReference type="InterPro" id="IPR006179">
    <property type="entry name" value="5_nucleotidase/apyrase"/>
</dbReference>